<keyword evidence="2" id="KW-1185">Reference proteome</keyword>
<name>A0A8T3BDT9_DENNO</name>
<protein>
    <submittedName>
        <fullName evidence="1">Uncharacterized protein</fullName>
    </submittedName>
</protein>
<dbReference type="AlphaFoldDB" id="A0A8T3BDT9"/>
<comment type="caution">
    <text evidence="1">The sequence shown here is derived from an EMBL/GenBank/DDBJ whole genome shotgun (WGS) entry which is preliminary data.</text>
</comment>
<evidence type="ECO:0000313" key="2">
    <source>
        <dbReference type="Proteomes" id="UP000829196"/>
    </source>
</evidence>
<organism evidence="1 2">
    <name type="scientific">Dendrobium nobile</name>
    <name type="common">Orchid</name>
    <dbReference type="NCBI Taxonomy" id="94219"/>
    <lineage>
        <taxon>Eukaryota</taxon>
        <taxon>Viridiplantae</taxon>
        <taxon>Streptophyta</taxon>
        <taxon>Embryophyta</taxon>
        <taxon>Tracheophyta</taxon>
        <taxon>Spermatophyta</taxon>
        <taxon>Magnoliopsida</taxon>
        <taxon>Liliopsida</taxon>
        <taxon>Asparagales</taxon>
        <taxon>Orchidaceae</taxon>
        <taxon>Epidendroideae</taxon>
        <taxon>Malaxideae</taxon>
        <taxon>Dendrobiinae</taxon>
        <taxon>Dendrobium</taxon>
    </lineage>
</organism>
<gene>
    <name evidence="1" type="ORF">KFK09_011770</name>
</gene>
<dbReference type="Proteomes" id="UP000829196">
    <property type="component" value="Unassembled WGS sequence"/>
</dbReference>
<accession>A0A8T3BDT9</accession>
<sequence>MKSCNKPILVQNTNQFLPALVSHLMIAGTSLFKLNKSSHMQGLHSLSIS</sequence>
<dbReference type="EMBL" id="JAGYWB010000009">
    <property type="protein sequence ID" value="KAI0511146.1"/>
    <property type="molecule type" value="Genomic_DNA"/>
</dbReference>
<evidence type="ECO:0000313" key="1">
    <source>
        <dbReference type="EMBL" id="KAI0511146.1"/>
    </source>
</evidence>
<proteinExistence type="predicted"/>
<reference evidence="1" key="1">
    <citation type="journal article" date="2022" name="Front. Genet.">
        <title>Chromosome-Scale Assembly of the Dendrobium nobile Genome Provides Insights Into the Molecular Mechanism of the Biosynthesis of the Medicinal Active Ingredient of Dendrobium.</title>
        <authorList>
            <person name="Xu Q."/>
            <person name="Niu S.-C."/>
            <person name="Li K.-L."/>
            <person name="Zheng P.-J."/>
            <person name="Zhang X.-J."/>
            <person name="Jia Y."/>
            <person name="Liu Y."/>
            <person name="Niu Y.-X."/>
            <person name="Yu L.-H."/>
            <person name="Chen D.-F."/>
            <person name="Zhang G.-Q."/>
        </authorList>
    </citation>
    <scope>NUCLEOTIDE SEQUENCE</scope>
    <source>
        <tissue evidence="1">Leaf</tissue>
    </source>
</reference>